<name>A0A2K4MIR2_9NEIS</name>
<keyword evidence="2" id="KW-0378">Hydrolase</keyword>
<gene>
    <name evidence="4" type="ORF">C2134_19515</name>
</gene>
<dbReference type="AlphaFoldDB" id="A0A2K4MIR2"/>
<keyword evidence="5" id="KW-1185">Reference proteome</keyword>
<dbReference type="Gene3D" id="3.90.79.10">
    <property type="entry name" value="Nucleoside Triphosphate Pyrophosphohydrolase"/>
    <property type="match status" value="1"/>
</dbReference>
<sequence>MTPSKACPLLLQSGKLLWFRHPQAGCQLVKGTIESGETPSQAALRELREEAGIVHARVVKDLGEWEAGYQGQRWSFQLCEVDVRLPDSWTHFCADDGGQLFDFFWRPLLSAAPDDSHPLYHRALAEARRRLAEGLPAASGNEERI</sequence>
<organism evidence="4 5">
    <name type="scientific">Chromobacterium sinusclupearum</name>
    <dbReference type="NCBI Taxonomy" id="2077146"/>
    <lineage>
        <taxon>Bacteria</taxon>
        <taxon>Pseudomonadati</taxon>
        <taxon>Pseudomonadota</taxon>
        <taxon>Betaproteobacteria</taxon>
        <taxon>Neisseriales</taxon>
        <taxon>Chromobacteriaceae</taxon>
        <taxon>Chromobacterium</taxon>
    </lineage>
</organism>
<dbReference type="Proteomes" id="UP000236416">
    <property type="component" value="Unassembled WGS sequence"/>
</dbReference>
<evidence type="ECO:0000256" key="1">
    <source>
        <dbReference type="ARBA" id="ARBA00001946"/>
    </source>
</evidence>
<dbReference type="PROSITE" id="PS51462">
    <property type="entry name" value="NUDIX"/>
    <property type="match status" value="1"/>
</dbReference>
<evidence type="ECO:0000259" key="3">
    <source>
        <dbReference type="PROSITE" id="PS51462"/>
    </source>
</evidence>
<comment type="caution">
    <text evidence="4">The sequence shown here is derived from an EMBL/GenBank/DDBJ whole genome shotgun (WGS) entry which is preliminary data.</text>
</comment>
<comment type="cofactor">
    <cofactor evidence="1">
        <name>Mg(2+)</name>
        <dbReference type="ChEBI" id="CHEBI:18420"/>
    </cofactor>
</comment>
<dbReference type="EMBL" id="PPTF01000094">
    <property type="protein sequence ID" value="POA96963.1"/>
    <property type="molecule type" value="Genomic_DNA"/>
</dbReference>
<proteinExistence type="predicted"/>
<accession>A0A2K4MIR2</accession>
<dbReference type="RefSeq" id="WP_103321740.1">
    <property type="nucleotide sequence ID" value="NZ_PPTF01000094.1"/>
</dbReference>
<dbReference type="InterPro" id="IPR015797">
    <property type="entry name" value="NUDIX_hydrolase-like_dom_sf"/>
</dbReference>
<feature type="domain" description="Nudix hydrolase" evidence="3">
    <location>
        <begin position="1"/>
        <end position="128"/>
    </location>
</feature>
<dbReference type="InterPro" id="IPR000086">
    <property type="entry name" value="NUDIX_hydrolase_dom"/>
</dbReference>
<dbReference type="PROSITE" id="PS00893">
    <property type="entry name" value="NUDIX_BOX"/>
    <property type="match status" value="1"/>
</dbReference>
<reference evidence="4 5" key="1">
    <citation type="submission" date="2018-01" db="EMBL/GenBank/DDBJ databases">
        <title>Genomic Sequence of Chromobacterium MWU13-2610 from wild cranberry bogs within the Cape Cod National Seashore.</title>
        <authorList>
            <person name="O'Hara-Hanley K."/>
            <person name="Soby S."/>
            <person name="Harrison A."/>
        </authorList>
    </citation>
    <scope>NUCLEOTIDE SEQUENCE [LARGE SCALE GENOMIC DNA]</scope>
    <source>
        <strain evidence="4 5">MWU13-2610</strain>
    </source>
</reference>
<dbReference type="CDD" id="cd04663">
    <property type="entry name" value="NUDIX_Hydrolase"/>
    <property type="match status" value="1"/>
</dbReference>
<dbReference type="Pfam" id="PF00293">
    <property type="entry name" value="NUDIX"/>
    <property type="match status" value="1"/>
</dbReference>
<dbReference type="SUPFAM" id="SSF55811">
    <property type="entry name" value="Nudix"/>
    <property type="match status" value="1"/>
</dbReference>
<evidence type="ECO:0000313" key="4">
    <source>
        <dbReference type="EMBL" id="POA96963.1"/>
    </source>
</evidence>
<dbReference type="GO" id="GO:0016787">
    <property type="term" value="F:hydrolase activity"/>
    <property type="evidence" value="ECO:0007669"/>
    <property type="project" value="UniProtKB-KW"/>
</dbReference>
<protein>
    <submittedName>
        <fullName evidence="4">DNA mismatch repair protein MutT</fullName>
    </submittedName>
</protein>
<dbReference type="InterPro" id="IPR020084">
    <property type="entry name" value="NUDIX_hydrolase_CS"/>
</dbReference>
<evidence type="ECO:0000313" key="5">
    <source>
        <dbReference type="Proteomes" id="UP000236416"/>
    </source>
</evidence>
<evidence type="ECO:0000256" key="2">
    <source>
        <dbReference type="ARBA" id="ARBA00022801"/>
    </source>
</evidence>